<evidence type="ECO:0000313" key="1">
    <source>
        <dbReference type="EMBL" id="AET60609.1"/>
    </source>
</evidence>
<dbReference type="Proteomes" id="UP000005876">
    <property type="component" value="Chromosome"/>
</dbReference>
<name>G7W2V3_PAETH</name>
<dbReference type="AlphaFoldDB" id="G7W2V3"/>
<evidence type="ECO:0000313" key="2">
    <source>
        <dbReference type="Proteomes" id="UP000005876"/>
    </source>
</evidence>
<dbReference type="STRING" id="985665.HPL003_19345"/>
<dbReference type="HOGENOM" id="CLU_3374979_0_0_9"/>
<sequence length="34" mass="4143">MFFYPFEFRVIVRYNESVNKKEGETNVSHGEEMQ</sequence>
<organism evidence="1 2">
    <name type="scientific">Paenibacillus terrae (strain HPL-003)</name>
    <dbReference type="NCBI Taxonomy" id="985665"/>
    <lineage>
        <taxon>Bacteria</taxon>
        <taxon>Bacillati</taxon>
        <taxon>Bacillota</taxon>
        <taxon>Bacilli</taxon>
        <taxon>Bacillales</taxon>
        <taxon>Paenibacillaceae</taxon>
        <taxon>Paenibacillus</taxon>
    </lineage>
</organism>
<proteinExistence type="predicted"/>
<reference evidence="1 2" key="3">
    <citation type="journal article" date="2012" name="J. Bacteriol.">
        <title>Genome Sequence of Paenibacillus terrae HPL-003, a Xylanase-Producing Bacterium Isolated from Soil Found in Forest Residue.</title>
        <authorList>
            <person name="Shin S.H."/>
            <person name="Kim S."/>
            <person name="Kim J.Y."/>
            <person name="Song H.Y."/>
            <person name="Cho S.J."/>
            <person name="Kim D.R."/>
            <person name="Lee K.I."/>
            <person name="Lim H.K."/>
            <person name="Park N.J."/>
            <person name="Hwang I.T."/>
            <person name="Yang K.S."/>
        </authorList>
    </citation>
    <scope>NUCLEOTIDE SEQUENCE [LARGE SCALE GENOMIC DNA]</scope>
    <source>
        <strain evidence="1 2">HPL-003</strain>
    </source>
</reference>
<reference evidence="2" key="1">
    <citation type="submission" date="2011-11" db="EMBL/GenBank/DDBJ databases">
        <title>Complete sequence of Paenibacillus terrae HPL-003.</title>
        <authorList>
            <person name="Shin S.H."/>
            <person name="Kim S."/>
            <person name="Kim J.Y."/>
        </authorList>
    </citation>
    <scope>NUCLEOTIDE SEQUENCE [LARGE SCALE GENOMIC DNA]</scope>
    <source>
        <strain evidence="2">HPL-003</strain>
    </source>
</reference>
<dbReference type="EMBL" id="CP003107">
    <property type="protein sequence ID" value="AET60609.1"/>
    <property type="molecule type" value="Genomic_DNA"/>
</dbReference>
<protein>
    <submittedName>
        <fullName evidence="1">Uncharacterized protein</fullName>
    </submittedName>
</protein>
<reference key="2">
    <citation type="submission" date="2011-11" db="EMBL/GenBank/DDBJ databases">
        <authorList>
            <person name="Shin S.H."/>
            <person name="Kim S."/>
            <person name="Kim J.Y."/>
        </authorList>
    </citation>
    <scope>NUCLEOTIDE SEQUENCE</scope>
    <source>
        <strain>HPL-003</strain>
    </source>
</reference>
<dbReference type="KEGG" id="pta:HPL003_19345"/>
<gene>
    <name evidence="1" type="ordered locus">HPL003_19345</name>
</gene>
<accession>G7W2V3</accession>